<organism evidence="1 3">
    <name type="scientific">Photobacterium damsela subsp. piscicida</name>
    <name type="common">Pasteurella piscicida</name>
    <dbReference type="NCBI Taxonomy" id="38294"/>
    <lineage>
        <taxon>Bacteria</taxon>
        <taxon>Pseudomonadati</taxon>
        <taxon>Pseudomonadota</taxon>
        <taxon>Gammaproteobacteria</taxon>
        <taxon>Vibrionales</taxon>
        <taxon>Vibrionaceae</taxon>
        <taxon>Photobacterium</taxon>
    </lineage>
</organism>
<gene>
    <name evidence="2" type="ORF">IC627_16210</name>
    <name evidence="1" type="ORF">PDPUS_2_00606</name>
</gene>
<protein>
    <submittedName>
        <fullName evidence="1">Uncharacterized protein</fullName>
    </submittedName>
</protein>
<dbReference type="AlphaFoldDB" id="A0A1Q9GU81"/>
<evidence type="ECO:0000313" key="1">
    <source>
        <dbReference type="EMBL" id="BAX55192.1"/>
    </source>
</evidence>
<evidence type="ECO:0000313" key="3">
    <source>
        <dbReference type="Proteomes" id="UP000218676"/>
    </source>
</evidence>
<reference evidence="1" key="1">
    <citation type="journal article" date="2017" name="Genome Announc.">
        <title>Whole-Genome Sequence of Photobacterium damselae subsp. piscicida Strain 91-197, Isolated from Hybrid Striped Bass (Morone sp.) in the United States.</title>
        <authorList>
            <person name="Teru Y."/>
            <person name="Hikima J."/>
            <person name="Kono T."/>
            <person name="Sakai M."/>
            <person name="Takano T."/>
            <person name="Hawke J.P."/>
            <person name="Takeyama H."/>
            <person name="Aoki T."/>
        </authorList>
    </citation>
    <scope>NUCLEOTIDE SEQUENCE</scope>
    <source>
        <strain evidence="1">91-197</strain>
    </source>
</reference>
<dbReference type="EMBL" id="AP018046">
    <property type="protein sequence ID" value="BAX55192.1"/>
    <property type="molecule type" value="Genomic_DNA"/>
</dbReference>
<name>A0A1Q9GU81_PHODP</name>
<dbReference type="Proteomes" id="UP000218676">
    <property type="component" value="Chromosome 2"/>
</dbReference>
<dbReference type="RefSeq" id="WP_044179997.1">
    <property type="nucleotide sequence ID" value="NZ_AP018046.1"/>
</dbReference>
<proteinExistence type="predicted"/>
<evidence type="ECO:0000313" key="2">
    <source>
        <dbReference type="EMBL" id="QOD58427.1"/>
    </source>
</evidence>
<reference evidence="2 4" key="3">
    <citation type="submission" date="2020-09" db="EMBL/GenBank/DDBJ databases">
        <title>Complete, closed and curated genome sequences of Photobacterium damselae subsp. piscicida isolates from Australia indicate localised evolution and additional plasmid-borne pathogenicity mechanisms.</title>
        <authorList>
            <person name="Baseggio L."/>
            <person name="Silayeva O."/>
            <person name="Buller N."/>
            <person name="Landos M."/>
            <person name="Engelstaedter J."/>
            <person name="Barnes A.C."/>
        </authorList>
    </citation>
    <scope>NUCLEOTIDE SEQUENCE [LARGE SCALE GENOMIC DNA]</scope>
    <source>
        <strain evidence="2 4">AS-16-0540-1</strain>
    </source>
</reference>
<dbReference type="EMBL" id="CP061855">
    <property type="protein sequence ID" value="QOD58427.1"/>
    <property type="molecule type" value="Genomic_DNA"/>
</dbReference>
<reference evidence="3" key="2">
    <citation type="submission" date="2017-05" db="EMBL/GenBank/DDBJ databases">
        <title>Whole genome sequence of fish pathogenic bacteria, Photobacterium damselae subsp. piscicida, strain 91-197, isolated from hybrid striped bass (Morone sp.) in USA.</title>
        <authorList>
            <person name="Teru Y."/>
            <person name="Hikima J."/>
            <person name="Kono T."/>
            <person name="Sakai M."/>
            <person name="Takano T."/>
            <person name="Hawke J.P."/>
            <person name="Takeyama H."/>
            <person name="Aoki T."/>
        </authorList>
    </citation>
    <scope>NUCLEOTIDE SEQUENCE [LARGE SCALE GENOMIC DNA]</scope>
    <source>
        <strain evidence="3">91-197</strain>
    </source>
</reference>
<accession>A0A1Q9GU81</accession>
<sequence>MSDSLSLEKWDYVRQKCYRIKDDFDNPVNLLEAIYNTVVDSRRRERLAVVSASSLYNWTINDTEQLKYALFEFIKYYGRFRIRIHNKHVTEVAMLVAHELSDKFNFMKALHLTRFSSVEMQVLTRK</sequence>
<evidence type="ECO:0000313" key="4">
    <source>
        <dbReference type="Proteomes" id="UP000516656"/>
    </source>
</evidence>
<dbReference type="Proteomes" id="UP000516656">
    <property type="component" value="Chromosome 2"/>
</dbReference>